<dbReference type="Proteomes" id="UP001500194">
    <property type="component" value="Unassembled WGS sequence"/>
</dbReference>
<dbReference type="AlphaFoldDB" id="A0AAV3T1K9"/>
<evidence type="ECO:0000313" key="2">
    <source>
        <dbReference type="Proteomes" id="UP001500194"/>
    </source>
</evidence>
<name>A0AAV3T1K9_9EURY</name>
<protein>
    <submittedName>
        <fullName evidence="1">Uncharacterized protein</fullName>
    </submittedName>
</protein>
<proteinExistence type="predicted"/>
<keyword evidence="2" id="KW-1185">Reference proteome</keyword>
<organism evidence="1 2">
    <name type="scientific">Salarchaeum japonicum</name>
    <dbReference type="NCBI Taxonomy" id="555573"/>
    <lineage>
        <taxon>Archaea</taxon>
        <taxon>Methanobacteriati</taxon>
        <taxon>Methanobacteriota</taxon>
        <taxon>Stenosarchaea group</taxon>
        <taxon>Halobacteria</taxon>
        <taxon>Halobacteriales</taxon>
        <taxon>Halobacteriaceae</taxon>
    </lineage>
</organism>
<gene>
    <name evidence="1" type="ORF">GCM10009019_17530</name>
</gene>
<sequence length="172" mass="19043">MSERVDTVTVLVLGDPQDSVSQYAATTDHDVRVGDSPADIDDDTHVVVVDATSDIPIRAVLDRVRDRGYTCGLLILNDGDRLTRGIDLALPAPASPEEVADGVGRVFRRVAYEAVVDDLFALCERRADLLDDGDEDELDEVSERIRERRECTDDIAATFDDDDYRAAFRDLD</sequence>
<evidence type="ECO:0000313" key="1">
    <source>
        <dbReference type="EMBL" id="GAA0654433.1"/>
    </source>
</evidence>
<dbReference type="GeneID" id="68573569"/>
<reference evidence="1 2" key="1">
    <citation type="journal article" date="2019" name="Int. J. Syst. Evol. Microbiol.">
        <title>The Global Catalogue of Microorganisms (GCM) 10K type strain sequencing project: providing services to taxonomists for standard genome sequencing and annotation.</title>
        <authorList>
            <consortium name="The Broad Institute Genomics Platform"/>
            <consortium name="The Broad Institute Genome Sequencing Center for Infectious Disease"/>
            <person name="Wu L."/>
            <person name="Ma J."/>
        </authorList>
    </citation>
    <scope>NUCLEOTIDE SEQUENCE [LARGE SCALE GENOMIC DNA]</scope>
    <source>
        <strain evidence="1 2">JCM 16327</strain>
    </source>
</reference>
<comment type="caution">
    <text evidence="1">The sequence shown here is derived from an EMBL/GenBank/DDBJ whole genome shotgun (WGS) entry which is preliminary data.</text>
</comment>
<dbReference type="EMBL" id="BAAADU010000002">
    <property type="protein sequence ID" value="GAA0654433.1"/>
    <property type="molecule type" value="Genomic_DNA"/>
</dbReference>
<dbReference type="RefSeq" id="WP_227260447.1">
    <property type="nucleotide sequence ID" value="NZ_BAAADU010000002.1"/>
</dbReference>
<accession>A0AAV3T1K9</accession>